<dbReference type="InterPro" id="IPR002514">
    <property type="entry name" value="Transposase_8"/>
</dbReference>
<dbReference type="OrthoDB" id="1495855at2"/>
<evidence type="ECO:0000313" key="1">
    <source>
        <dbReference type="EMBL" id="TKK70144.1"/>
    </source>
</evidence>
<dbReference type="AlphaFoldDB" id="A0A4U3L6X5"/>
<evidence type="ECO:0000313" key="2">
    <source>
        <dbReference type="Proteomes" id="UP000305848"/>
    </source>
</evidence>
<reference evidence="1 2" key="1">
    <citation type="submission" date="2019-05" db="EMBL/GenBank/DDBJ databases">
        <title>Panacibacter sp. strain 17mud1-8 Genome sequencing and assembly.</title>
        <authorList>
            <person name="Chhetri G."/>
        </authorList>
    </citation>
    <scope>NUCLEOTIDE SEQUENCE [LARGE SCALE GENOMIC DNA]</scope>
    <source>
        <strain evidence="1 2">17mud1-8</strain>
    </source>
</reference>
<dbReference type="GO" id="GO:0004803">
    <property type="term" value="F:transposase activity"/>
    <property type="evidence" value="ECO:0007669"/>
    <property type="project" value="InterPro"/>
</dbReference>
<accession>A0A4U3L6X5</accession>
<dbReference type="Proteomes" id="UP000305848">
    <property type="component" value="Unassembled WGS sequence"/>
</dbReference>
<gene>
    <name evidence="1" type="ORF">FC093_05155</name>
</gene>
<dbReference type="PANTHER" id="PTHR47515:SF2">
    <property type="entry name" value="INTEGRASE CORE DOMAIN PROTEIN"/>
    <property type="match status" value="1"/>
</dbReference>
<dbReference type="InterPro" id="IPR009057">
    <property type="entry name" value="Homeodomain-like_sf"/>
</dbReference>
<name>A0A4U3L6X5_9BACT</name>
<keyword evidence="2" id="KW-1185">Reference proteome</keyword>
<dbReference type="GO" id="GO:0003677">
    <property type="term" value="F:DNA binding"/>
    <property type="evidence" value="ECO:0007669"/>
    <property type="project" value="InterPro"/>
</dbReference>
<organism evidence="1 2">
    <name type="scientific">Ilyomonas limi</name>
    <dbReference type="NCBI Taxonomy" id="2575867"/>
    <lineage>
        <taxon>Bacteria</taxon>
        <taxon>Pseudomonadati</taxon>
        <taxon>Bacteroidota</taxon>
        <taxon>Chitinophagia</taxon>
        <taxon>Chitinophagales</taxon>
        <taxon>Chitinophagaceae</taxon>
        <taxon>Ilyomonas</taxon>
    </lineage>
</organism>
<evidence type="ECO:0008006" key="3">
    <source>
        <dbReference type="Google" id="ProtNLM"/>
    </source>
</evidence>
<dbReference type="EMBL" id="SZQL01000003">
    <property type="protein sequence ID" value="TKK70144.1"/>
    <property type="molecule type" value="Genomic_DNA"/>
</dbReference>
<dbReference type="RefSeq" id="WP_137260689.1">
    <property type="nucleotide sequence ID" value="NZ_SZQL01000003.1"/>
</dbReference>
<dbReference type="GO" id="GO:0006313">
    <property type="term" value="P:DNA transposition"/>
    <property type="evidence" value="ECO:0007669"/>
    <property type="project" value="InterPro"/>
</dbReference>
<proteinExistence type="predicted"/>
<dbReference type="Pfam" id="PF01527">
    <property type="entry name" value="HTH_Tnp_1"/>
    <property type="match status" value="1"/>
</dbReference>
<dbReference type="PANTHER" id="PTHR47515">
    <property type="entry name" value="LOW CALCIUM RESPONSE LOCUS PROTEIN T"/>
    <property type="match status" value="1"/>
</dbReference>
<protein>
    <recommendedName>
        <fullName evidence="3">IS3 family transposase</fullName>
    </recommendedName>
</protein>
<dbReference type="SUPFAM" id="SSF46689">
    <property type="entry name" value="Homeodomain-like"/>
    <property type="match status" value="1"/>
</dbReference>
<sequence>MKVHRYHEQQRRKWVYEMQHKLKPVKQICKEAIISRATLYNWVKEFSEENAGVNNEAAQQEEEAIAWQPLDKHKMLLAALNKIDKDKKVSQKLVSELMKRYTLTAAQACSIAGIEEATYNYKPRKPEVADRLVYDELVRLIAEDTSKGLDDCYTVLQSTHPEWTHKQIKRIYRQGRLYLKRTRTRNTRLLNNIISRTPVHTNKALRLKREGAFWQVGVLQEAFNNDCAYWILYIIDYNDGTPLNAAIGEGSITPEQLVNFLSLAIKENGTPKKMRAVAQPPFNSREVARWIWDNKVALYNLSMAKPENQLEIGHLEDSIRQQLIEEGTTLERAKEKAAVWINSFAEREMSVEVLVVD</sequence>
<comment type="caution">
    <text evidence="1">The sequence shown here is derived from an EMBL/GenBank/DDBJ whole genome shotgun (WGS) entry which is preliminary data.</text>
</comment>